<protein>
    <recommendedName>
        <fullName evidence="1">HNH domain-containing protein</fullName>
    </recommendedName>
</protein>
<dbReference type="GO" id="GO:0004519">
    <property type="term" value="F:endonuclease activity"/>
    <property type="evidence" value="ECO:0007669"/>
    <property type="project" value="InterPro"/>
</dbReference>
<dbReference type="Gene3D" id="1.10.30.50">
    <property type="match status" value="1"/>
</dbReference>
<dbReference type="InterPro" id="IPR003615">
    <property type="entry name" value="HNH_nuc"/>
</dbReference>
<evidence type="ECO:0000259" key="1">
    <source>
        <dbReference type="Pfam" id="PF01844"/>
    </source>
</evidence>
<gene>
    <name evidence="2" type="ORF">METZ01_LOCUS246319</name>
</gene>
<dbReference type="CDD" id="cd00085">
    <property type="entry name" value="HNHc"/>
    <property type="match status" value="1"/>
</dbReference>
<proteinExistence type="predicted"/>
<dbReference type="Pfam" id="PF01844">
    <property type="entry name" value="HNH"/>
    <property type="match status" value="1"/>
</dbReference>
<sequence>MTSASAPGKDPCSVTIEHVQPVDEKHGGADNMSNLEIICSSCQCARNQLKQFFENCDDILPDKFWYASIKHKNPKYLRILIDIYPNEWGKLRELLSAKEQKKKEFLRRGE</sequence>
<dbReference type="EMBL" id="UINC01064622">
    <property type="protein sequence ID" value="SVB93465.1"/>
    <property type="molecule type" value="Genomic_DNA"/>
</dbReference>
<evidence type="ECO:0000313" key="2">
    <source>
        <dbReference type="EMBL" id="SVB93465.1"/>
    </source>
</evidence>
<dbReference type="InterPro" id="IPR002711">
    <property type="entry name" value="HNH"/>
</dbReference>
<name>A0A382I261_9ZZZZ</name>
<feature type="domain" description="HNH" evidence="1">
    <location>
        <begin position="14"/>
        <end position="42"/>
    </location>
</feature>
<dbReference type="AlphaFoldDB" id="A0A382I261"/>
<dbReference type="GO" id="GO:0008270">
    <property type="term" value="F:zinc ion binding"/>
    <property type="evidence" value="ECO:0007669"/>
    <property type="project" value="InterPro"/>
</dbReference>
<reference evidence="2" key="1">
    <citation type="submission" date="2018-05" db="EMBL/GenBank/DDBJ databases">
        <authorList>
            <person name="Lanie J.A."/>
            <person name="Ng W.-L."/>
            <person name="Kazmierczak K.M."/>
            <person name="Andrzejewski T.M."/>
            <person name="Davidsen T.M."/>
            <person name="Wayne K.J."/>
            <person name="Tettelin H."/>
            <person name="Glass J.I."/>
            <person name="Rusch D."/>
            <person name="Podicherti R."/>
            <person name="Tsui H.-C.T."/>
            <person name="Winkler M.E."/>
        </authorList>
    </citation>
    <scope>NUCLEOTIDE SEQUENCE</scope>
</reference>
<accession>A0A382I261</accession>
<dbReference type="GO" id="GO:0003676">
    <property type="term" value="F:nucleic acid binding"/>
    <property type="evidence" value="ECO:0007669"/>
    <property type="project" value="InterPro"/>
</dbReference>
<organism evidence="2">
    <name type="scientific">marine metagenome</name>
    <dbReference type="NCBI Taxonomy" id="408172"/>
    <lineage>
        <taxon>unclassified sequences</taxon>
        <taxon>metagenomes</taxon>
        <taxon>ecological metagenomes</taxon>
    </lineage>
</organism>